<protein>
    <submittedName>
        <fullName evidence="1">Uncharacterized protein</fullName>
    </submittedName>
</protein>
<reference evidence="1 2" key="1">
    <citation type="submission" date="2016-10" db="EMBL/GenBank/DDBJ databases">
        <authorList>
            <person name="de Groot N.N."/>
        </authorList>
    </citation>
    <scope>NUCLEOTIDE SEQUENCE [LARGE SCALE GENOMIC DNA]</scope>
    <source>
        <strain evidence="1 2">DSM 11457</strain>
    </source>
</reference>
<proteinExistence type="predicted"/>
<sequence length="136" mass="14790">MVGKRLSMESSNTASAVGQDAQQMEHVIFNQNDVPAIGLFVDDNRPPLHDDAGCRIVQGSVLNSIIDPGCARQRAGVFFCLGGQNGFTVTCFVLALFGFCPVSAVNRIRLISNGTLRMLRKPALSPYHIVLRVMEL</sequence>
<organism evidence="1 2">
    <name type="scientific">Roseovarius tolerans</name>
    <dbReference type="NCBI Taxonomy" id="74031"/>
    <lineage>
        <taxon>Bacteria</taxon>
        <taxon>Pseudomonadati</taxon>
        <taxon>Pseudomonadota</taxon>
        <taxon>Alphaproteobacteria</taxon>
        <taxon>Rhodobacterales</taxon>
        <taxon>Roseobacteraceae</taxon>
        <taxon>Roseovarius</taxon>
    </lineage>
</organism>
<evidence type="ECO:0000313" key="1">
    <source>
        <dbReference type="EMBL" id="SEM02421.1"/>
    </source>
</evidence>
<evidence type="ECO:0000313" key="2">
    <source>
        <dbReference type="Proteomes" id="UP000182160"/>
    </source>
</evidence>
<gene>
    <name evidence="1" type="ORF">SAMN04488077_101323</name>
</gene>
<dbReference type="Proteomes" id="UP000182160">
    <property type="component" value="Unassembled WGS sequence"/>
</dbReference>
<dbReference type="EMBL" id="FOBO01000001">
    <property type="protein sequence ID" value="SEM02421.1"/>
    <property type="molecule type" value="Genomic_DNA"/>
</dbReference>
<accession>A0A1H7UZP2</accession>
<name>A0A1H7UZP2_9RHOB</name>
<dbReference type="AlphaFoldDB" id="A0A1H7UZP2"/>